<dbReference type="OrthoDB" id="2013972at2759"/>
<keyword evidence="2" id="KW-0489">Methyltransferase</keyword>
<dbReference type="InParanoid" id="A0A4S2MHY6"/>
<protein>
    <submittedName>
        <fullName evidence="2">S-adenosyl-L-methionine-dependent methyltransferase</fullName>
    </submittedName>
</protein>
<accession>A0A4S2MHY6</accession>
<organism evidence="2 3">
    <name type="scientific">Ascodesmis nigricans</name>
    <dbReference type="NCBI Taxonomy" id="341454"/>
    <lineage>
        <taxon>Eukaryota</taxon>
        <taxon>Fungi</taxon>
        <taxon>Dikarya</taxon>
        <taxon>Ascomycota</taxon>
        <taxon>Pezizomycotina</taxon>
        <taxon>Pezizomycetes</taxon>
        <taxon>Pezizales</taxon>
        <taxon>Ascodesmidaceae</taxon>
        <taxon>Ascodesmis</taxon>
    </lineage>
</organism>
<dbReference type="CDD" id="cd02440">
    <property type="entry name" value="AdoMet_MTases"/>
    <property type="match status" value="1"/>
</dbReference>
<feature type="region of interest" description="Disordered" evidence="1">
    <location>
        <begin position="1"/>
        <end position="37"/>
    </location>
</feature>
<dbReference type="Gene3D" id="3.40.50.150">
    <property type="entry name" value="Vaccinia Virus protein VP39"/>
    <property type="match status" value="1"/>
</dbReference>
<dbReference type="InterPro" id="IPR029063">
    <property type="entry name" value="SAM-dependent_MTases_sf"/>
</dbReference>
<name>A0A4S2MHY6_9PEZI</name>
<proteinExistence type="predicted"/>
<dbReference type="GO" id="GO:0032259">
    <property type="term" value="P:methylation"/>
    <property type="evidence" value="ECO:0007669"/>
    <property type="project" value="UniProtKB-KW"/>
</dbReference>
<dbReference type="SUPFAM" id="SSF53335">
    <property type="entry name" value="S-adenosyl-L-methionine-dependent methyltransferases"/>
    <property type="match status" value="1"/>
</dbReference>
<dbReference type="GO" id="GO:0008168">
    <property type="term" value="F:methyltransferase activity"/>
    <property type="evidence" value="ECO:0007669"/>
    <property type="project" value="UniProtKB-KW"/>
</dbReference>
<sequence length="340" mass="38517">MSTTILDVEPEAQDVAPTIEPNSDATSDWDEQSVASSTQSLTESILEHVYENGRRYHRMSKEQYQLPTDETEQDRLDMVHHLHLELLKGNITLTKFDEDPANVIDCGCGTGIWALDFGDIHKGSQVIGLDLAPIQPGWTAPNVKFELDDLEKKWMYPENYFNFVHSRHLVMSIRNWPRYLRQIYKHTAPGGCIELVEHTNDRGFCDDDSIADDSSFPVYWAAVRKCYEKLGMNSGLRAADYICLVEEAGFEDVKVYPFKIPLGPWASNPKMRRLGAICAEIARTGIEAYAFSMLTNVGGHPVEDARKLVNDAIGTLTDPRQHAYYFEYFITARKPESDSA</sequence>
<reference evidence="2 3" key="1">
    <citation type="submission" date="2019-04" db="EMBL/GenBank/DDBJ databases">
        <title>Comparative genomics and transcriptomics to analyze fruiting body development in filamentous ascomycetes.</title>
        <authorList>
            <consortium name="DOE Joint Genome Institute"/>
            <person name="Lutkenhaus R."/>
            <person name="Traeger S."/>
            <person name="Breuer J."/>
            <person name="Kuo A."/>
            <person name="Lipzen A."/>
            <person name="Pangilinan J."/>
            <person name="Dilworth D."/>
            <person name="Sandor L."/>
            <person name="Poggeler S."/>
            <person name="Barry K."/>
            <person name="Grigoriev I.V."/>
            <person name="Nowrousian M."/>
        </authorList>
    </citation>
    <scope>NUCLEOTIDE SEQUENCE [LARGE SCALE GENOMIC DNA]</scope>
    <source>
        <strain evidence="2 3">CBS 389.68</strain>
    </source>
</reference>
<evidence type="ECO:0000313" key="2">
    <source>
        <dbReference type="EMBL" id="TGZ76383.1"/>
    </source>
</evidence>
<dbReference type="Proteomes" id="UP000298138">
    <property type="component" value="Unassembled WGS sequence"/>
</dbReference>
<dbReference type="PANTHER" id="PTHR43591">
    <property type="entry name" value="METHYLTRANSFERASE"/>
    <property type="match status" value="1"/>
</dbReference>
<keyword evidence="3" id="KW-1185">Reference proteome</keyword>
<dbReference type="PANTHER" id="PTHR43591:SF24">
    <property type="entry name" value="2-METHOXY-6-POLYPRENYL-1,4-BENZOQUINOL METHYLASE, MITOCHONDRIAL"/>
    <property type="match status" value="1"/>
</dbReference>
<keyword evidence="2" id="KW-0808">Transferase</keyword>
<dbReference type="STRING" id="341454.A0A4S2MHY6"/>
<dbReference type="AlphaFoldDB" id="A0A4S2MHY6"/>
<gene>
    <name evidence="2" type="ORF">EX30DRAFT_344931</name>
</gene>
<evidence type="ECO:0000256" key="1">
    <source>
        <dbReference type="SAM" id="MobiDB-lite"/>
    </source>
</evidence>
<dbReference type="Pfam" id="PF13489">
    <property type="entry name" value="Methyltransf_23"/>
    <property type="match status" value="1"/>
</dbReference>
<evidence type="ECO:0000313" key="3">
    <source>
        <dbReference type="Proteomes" id="UP000298138"/>
    </source>
</evidence>
<dbReference type="EMBL" id="ML220181">
    <property type="protein sequence ID" value="TGZ76383.1"/>
    <property type="molecule type" value="Genomic_DNA"/>
</dbReference>